<dbReference type="InterPro" id="IPR051674">
    <property type="entry name" value="Malate_Decarboxylase"/>
</dbReference>
<dbReference type="SUPFAM" id="SSF53223">
    <property type="entry name" value="Aminoacid dehydrogenase-like, N-terminal domain"/>
    <property type="match status" value="1"/>
</dbReference>
<dbReference type="InterPro" id="IPR037062">
    <property type="entry name" value="Malic_N_dom_sf"/>
</dbReference>
<dbReference type="InterPro" id="IPR046346">
    <property type="entry name" value="Aminoacid_DH-like_N_sf"/>
</dbReference>
<organism evidence="11 12">
    <name type="scientific">Enterococcus avium</name>
    <name type="common">Streptococcus avium</name>
    <dbReference type="NCBI Taxonomy" id="33945"/>
    <lineage>
        <taxon>Bacteria</taxon>
        <taxon>Bacillati</taxon>
        <taxon>Bacillota</taxon>
        <taxon>Bacilli</taxon>
        <taxon>Lactobacillales</taxon>
        <taxon>Enterococcaceae</taxon>
        <taxon>Enterococcus</taxon>
    </lineage>
</organism>
<dbReference type="GO" id="GO:0016616">
    <property type="term" value="F:oxidoreductase activity, acting on the CH-OH group of donors, NAD or NADP as acceptor"/>
    <property type="evidence" value="ECO:0007669"/>
    <property type="project" value="InterPro"/>
</dbReference>
<feature type="binding site" evidence="7">
    <location>
        <position position="159"/>
    </location>
    <ligand>
        <name>a divalent metal cation</name>
        <dbReference type="ChEBI" id="CHEBI:60240"/>
    </ligand>
</feature>
<feature type="domain" description="Malic enzyme NAD-binding" evidence="9">
    <location>
        <begin position="160"/>
        <end position="383"/>
    </location>
</feature>
<comment type="caution">
    <text evidence="11">The sequence shown here is derived from an EMBL/GenBank/DDBJ whole genome shotgun (WGS) entry which is preliminary data.</text>
</comment>
<evidence type="ECO:0000259" key="10">
    <source>
        <dbReference type="SMART" id="SM01274"/>
    </source>
</evidence>
<feature type="binding site" evidence="6">
    <location>
        <position position="285"/>
    </location>
    <ligand>
        <name>(S)-malate</name>
        <dbReference type="ChEBI" id="CHEBI:15589"/>
    </ligand>
</feature>
<dbReference type="Gene3D" id="3.40.50.10380">
    <property type="entry name" value="Malic enzyme, N-terminal domain"/>
    <property type="match status" value="1"/>
</dbReference>
<dbReference type="InterPro" id="IPR001891">
    <property type="entry name" value="Malic_OxRdtase"/>
</dbReference>
<sequence>MTIYDEALTAHEKWHGKIEVTSKAKVHNKDDLSLAYTPGVAEPCRKIAEDKNKAYDYTWKSNSVAVVTDGTAVLGLGDIGPEAALPVMEGKALLFKEFADIDAVPICLNTKDPQEIIQIVKAIAPTFGGINLEDISAPRCVEIERALIEALDIPVFHDDQHGTAVVVTAALINALKLVKKEAKDLKVVISGTGAAGSAIIHMLIDLGVKNILAFNKDGALNEQMANATFVEKEILELIAPKDFSGTMAEAFVGADVFIGVSAPNLVTKEMVASMNDGNIVFPMANPEPEITYAEAIAGGASVVGTGRSDFPNQINNVLAFPGLFRGAFTAEATKITSRMKLACAHAIADSIPYSELNSDYIIPSAFDENVVDLITMKVAEAARKDGVTR</sequence>
<dbReference type="GO" id="GO:0046872">
    <property type="term" value="F:metal ion binding"/>
    <property type="evidence" value="ECO:0007669"/>
    <property type="project" value="UniProtKB-KW"/>
</dbReference>
<name>A0A2N8Q159_ENTAV</name>
<dbReference type="PANTHER" id="PTHR43237:SF4">
    <property type="entry name" value="NADP-DEPENDENT MALIC ENZYME"/>
    <property type="match status" value="1"/>
</dbReference>
<dbReference type="InterPro" id="IPR012301">
    <property type="entry name" value="Malic_N_dom"/>
</dbReference>
<comment type="cofactor">
    <cofactor evidence="1">
        <name>Mn(2+)</name>
        <dbReference type="ChEBI" id="CHEBI:29035"/>
    </cofactor>
</comment>
<feature type="active site" description="Proton acceptor" evidence="5">
    <location>
        <position position="91"/>
    </location>
</feature>
<feature type="domain" description="Malic enzyme N-terminal" evidence="10">
    <location>
        <begin position="15"/>
        <end position="148"/>
    </location>
</feature>
<evidence type="ECO:0000256" key="7">
    <source>
        <dbReference type="PIRSR" id="PIRSR000106-3"/>
    </source>
</evidence>
<dbReference type="SMART" id="SM01274">
    <property type="entry name" value="malic"/>
    <property type="match status" value="1"/>
</dbReference>
<dbReference type="Gene3D" id="3.40.50.720">
    <property type="entry name" value="NAD(P)-binding Rossmann-like Domain"/>
    <property type="match status" value="1"/>
</dbReference>
<gene>
    <name evidence="11" type="ORF">EK398_04655</name>
</gene>
<dbReference type="InterPro" id="IPR012302">
    <property type="entry name" value="Malic_NAD-bd"/>
</dbReference>
<evidence type="ECO:0000256" key="4">
    <source>
        <dbReference type="ARBA" id="ARBA00023002"/>
    </source>
</evidence>
<dbReference type="Proteomes" id="UP000288388">
    <property type="component" value="Unassembled WGS sequence"/>
</dbReference>
<keyword evidence="4" id="KW-0560">Oxidoreductase</keyword>
<dbReference type="InterPro" id="IPR036291">
    <property type="entry name" value="NAD(P)-bd_dom_sf"/>
</dbReference>
<dbReference type="GO" id="GO:0051287">
    <property type="term" value="F:NAD binding"/>
    <property type="evidence" value="ECO:0007669"/>
    <property type="project" value="InterPro"/>
</dbReference>
<evidence type="ECO:0000259" key="9">
    <source>
        <dbReference type="SMART" id="SM00919"/>
    </source>
</evidence>
<evidence type="ECO:0000256" key="5">
    <source>
        <dbReference type="PIRSR" id="PIRSR000106-1"/>
    </source>
</evidence>
<dbReference type="InterPro" id="IPR045213">
    <property type="entry name" value="Malic_NAD-bd_bact_type"/>
</dbReference>
<evidence type="ECO:0000313" key="11">
    <source>
        <dbReference type="EMBL" id="RVU94189.1"/>
    </source>
</evidence>
<evidence type="ECO:0000256" key="2">
    <source>
        <dbReference type="ARBA" id="ARBA00008785"/>
    </source>
</evidence>
<feature type="binding site" evidence="7">
    <location>
        <position position="133"/>
    </location>
    <ligand>
        <name>a divalent metal cation</name>
        <dbReference type="ChEBI" id="CHEBI:60240"/>
    </ligand>
</feature>
<dbReference type="FunFam" id="3.40.50.10380:FF:000003">
    <property type="entry name" value="NADP-dependent malic enzyme"/>
    <property type="match status" value="1"/>
</dbReference>
<dbReference type="SMART" id="SM00919">
    <property type="entry name" value="Malic_M"/>
    <property type="match status" value="1"/>
</dbReference>
<reference evidence="11 12" key="1">
    <citation type="submission" date="2018-12" db="EMBL/GenBank/DDBJ databases">
        <title>A novel vanA-carrying plasmid in a clinical isolate of Enterococcus avium.</title>
        <authorList>
            <person name="Bernasconi O.J."/>
            <person name="Luzzaro F."/>
            <person name="Endimiani A."/>
        </authorList>
    </citation>
    <scope>NUCLEOTIDE SEQUENCE [LARGE SCALE GENOMIC DNA]</scope>
    <source>
        <strain evidence="11 12">LC0559/18</strain>
    </source>
</reference>
<accession>A0A2N8Q159</accession>
<dbReference type="PRINTS" id="PR00072">
    <property type="entry name" value="MALOXRDTASE"/>
</dbReference>
<dbReference type="Pfam" id="PF00390">
    <property type="entry name" value="malic"/>
    <property type="match status" value="1"/>
</dbReference>
<feature type="active site" description="Proton donor" evidence="5">
    <location>
        <position position="36"/>
    </location>
</feature>
<comment type="cofactor">
    <cofactor evidence="7">
        <name>Mg(2+)</name>
        <dbReference type="ChEBI" id="CHEBI:18420"/>
    </cofactor>
    <cofactor evidence="7">
        <name>Mn(2+)</name>
        <dbReference type="ChEBI" id="CHEBI:29035"/>
    </cofactor>
    <text evidence="7">Divalent metal cations. Prefers magnesium or manganese.</text>
</comment>
<evidence type="ECO:0000256" key="3">
    <source>
        <dbReference type="ARBA" id="ARBA00022723"/>
    </source>
</evidence>
<proteinExistence type="inferred from homology"/>
<evidence type="ECO:0000256" key="8">
    <source>
        <dbReference type="RuleBase" id="RU003427"/>
    </source>
</evidence>
<evidence type="ECO:0000256" key="1">
    <source>
        <dbReference type="ARBA" id="ARBA00001936"/>
    </source>
</evidence>
<dbReference type="AlphaFoldDB" id="A0A2N8Q159"/>
<dbReference type="EMBL" id="RYZS01000001">
    <property type="protein sequence ID" value="RVU94189.1"/>
    <property type="molecule type" value="Genomic_DNA"/>
</dbReference>
<feature type="binding site" evidence="7">
    <location>
        <position position="134"/>
    </location>
    <ligand>
        <name>a divalent metal cation</name>
        <dbReference type="ChEBI" id="CHEBI:60240"/>
    </ligand>
</feature>
<protein>
    <submittedName>
        <fullName evidence="11">NADP-dependent malic enzyme</fullName>
    </submittedName>
</protein>
<comment type="similarity">
    <text evidence="2 8">Belongs to the malic enzymes family.</text>
</comment>
<dbReference type="Pfam" id="PF03949">
    <property type="entry name" value="Malic_M"/>
    <property type="match status" value="1"/>
</dbReference>
<dbReference type="RefSeq" id="WP_102872231.1">
    <property type="nucleotide sequence ID" value="NZ_CAXOGR010000002.1"/>
</dbReference>
<dbReference type="GO" id="GO:0004470">
    <property type="term" value="F:malic enzyme activity"/>
    <property type="evidence" value="ECO:0007669"/>
    <property type="project" value="InterPro"/>
</dbReference>
<feature type="binding site" evidence="6">
    <location>
        <position position="315"/>
    </location>
    <ligand>
        <name>(S)-malate</name>
        <dbReference type="ChEBI" id="CHEBI:15589"/>
    </ligand>
</feature>
<evidence type="ECO:0000256" key="6">
    <source>
        <dbReference type="PIRSR" id="PIRSR000106-2"/>
    </source>
</evidence>
<evidence type="ECO:0000313" key="12">
    <source>
        <dbReference type="Proteomes" id="UP000288388"/>
    </source>
</evidence>
<dbReference type="SUPFAM" id="SSF51735">
    <property type="entry name" value="NAD(P)-binding Rossmann-fold domains"/>
    <property type="match status" value="1"/>
</dbReference>
<dbReference type="PANTHER" id="PTHR43237">
    <property type="entry name" value="NADP-DEPENDENT MALIC ENZYME"/>
    <property type="match status" value="1"/>
</dbReference>
<dbReference type="PIRSF" id="PIRSF000106">
    <property type="entry name" value="ME"/>
    <property type="match status" value="1"/>
</dbReference>
<dbReference type="PROSITE" id="PS00331">
    <property type="entry name" value="MALIC_ENZYMES"/>
    <property type="match status" value="1"/>
</dbReference>
<dbReference type="CDD" id="cd05311">
    <property type="entry name" value="NAD_bind_2_malic_enz"/>
    <property type="match status" value="1"/>
</dbReference>
<dbReference type="InterPro" id="IPR015884">
    <property type="entry name" value="Malic_enzyme_CS"/>
</dbReference>
<keyword evidence="3 7" id="KW-0479">Metal-binding</keyword>